<feature type="transmembrane region" description="Helical" evidence="7">
    <location>
        <begin position="139"/>
        <end position="159"/>
    </location>
</feature>
<keyword evidence="2" id="KW-0813">Transport</keyword>
<organism evidence="9 10">
    <name type="scientific">Lichenicoccus roseus</name>
    <dbReference type="NCBI Taxonomy" id="2683649"/>
    <lineage>
        <taxon>Bacteria</taxon>
        <taxon>Pseudomonadati</taxon>
        <taxon>Pseudomonadota</taxon>
        <taxon>Alphaproteobacteria</taxon>
        <taxon>Acetobacterales</taxon>
        <taxon>Acetobacteraceae</taxon>
        <taxon>Lichenicoccus</taxon>
    </lineage>
</organism>
<gene>
    <name evidence="9" type="ORF">FE263_18115</name>
</gene>
<name>A0A5R9J0P1_9PROT</name>
<evidence type="ECO:0000256" key="3">
    <source>
        <dbReference type="ARBA" id="ARBA00022475"/>
    </source>
</evidence>
<dbReference type="AlphaFoldDB" id="A0A5R9J0P1"/>
<feature type="transmembrane region" description="Helical" evidence="7">
    <location>
        <begin position="250"/>
        <end position="273"/>
    </location>
</feature>
<feature type="transmembrane region" description="Helical" evidence="7">
    <location>
        <begin position="104"/>
        <end position="127"/>
    </location>
</feature>
<feature type="transmembrane region" description="Helical" evidence="7">
    <location>
        <begin position="217"/>
        <end position="238"/>
    </location>
</feature>
<sequence length="407" mass="42595">MNTLQGPGHKTGQIELWFLTYLLLGIAVYGLSVILMPSVVAAAGHRPFRIGAVVALQNAGLLIAPGVGLWMDRFERHRLVLMSGCLMIALGFLGLYSVTSLTALLFSAFCIGLGTAAATTATMVFTIAERSSQDWSGRIGYVQLFNSIGTTIGFGLAGWLSLRAATMAGIVAAVAAAGVTRFTLPARVCRSATANPEPSTQPDTEAYQGFPGDLPRLLVGWFILGFGISCFSSPYPVIMRRVFDIGIRSSSSVLSVATLVGLPLYAISGMMVIHLGSLRVLVIGTVCRFASLTTLSLIALSNLEKGKGVVLLIAVGIFQASWPLISVSVSDQLFRASSCGRGFAVGLLTFVGAAASASGAIIGGVIAGHVGYRGVIYVAAIILLLAVSEILSRNAKQRTRGPDRIPA</sequence>
<keyword evidence="5 7" id="KW-1133">Transmembrane helix</keyword>
<protein>
    <submittedName>
        <fullName evidence="9">MFS transporter</fullName>
    </submittedName>
</protein>
<feature type="transmembrane region" description="Helical" evidence="7">
    <location>
        <begin position="165"/>
        <end position="184"/>
    </location>
</feature>
<keyword evidence="3" id="KW-1003">Cell membrane</keyword>
<evidence type="ECO:0000259" key="8">
    <source>
        <dbReference type="PROSITE" id="PS50850"/>
    </source>
</evidence>
<dbReference type="EMBL" id="VCDI01000008">
    <property type="protein sequence ID" value="TLU71092.1"/>
    <property type="molecule type" value="Genomic_DNA"/>
</dbReference>
<comment type="caution">
    <text evidence="9">The sequence shown here is derived from an EMBL/GenBank/DDBJ whole genome shotgun (WGS) entry which is preliminary data.</text>
</comment>
<dbReference type="PANTHER" id="PTHR23517">
    <property type="entry name" value="RESISTANCE PROTEIN MDTM, PUTATIVE-RELATED-RELATED"/>
    <property type="match status" value="1"/>
</dbReference>
<evidence type="ECO:0000256" key="6">
    <source>
        <dbReference type="ARBA" id="ARBA00023136"/>
    </source>
</evidence>
<dbReference type="RefSeq" id="WP_138327449.1">
    <property type="nucleotide sequence ID" value="NZ_VCDI01000008.1"/>
</dbReference>
<evidence type="ECO:0000256" key="2">
    <source>
        <dbReference type="ARBA" id="ARBA00022448"/>
    </source>
</evidence>
<feature type="transmembrane region" description="Helical" evidence="7">
    <location>
        <begin position="79"/>
        <end position="98"/>
    </location>
</feature>
<reference evidence="9 10" key="1">
    <citation type="submission" date="2019-05" db="EMBL/GenBank/DDBJ databases">
        <authorList>
            <person name="Pankratov T."/>
            <person name="Grouzdev D."/>
        </authorList>
    </citation>
    <scope>NUCLEOTIDE SEQUENCE [LARGE SCALE GENOMIC DNA]</scope>
    <source>
        <strain evidence="9 10">KEBCLARHB70R</strain>
    </source>
</reference>
<dbReference type="Proteomes" id="UP000305654">
    <property type="component" value="Unassembled WGS sequence"/>
</dbReference>
<dbReference type="InterPro" id="IPR036259">
    <property type="entry name" value="MFS_trans_sf"/>
</dbReference>
<keyword evidence="6 7" id="KW-0472">Membrane</keyword>
<dbReference type="PANTHER" id="PTHR23517:SF3">
    <property type="entry name" value="INTEGRAL MEMBRANE TRANSPORT PROTEIN"/>
    <property type="match status" value="1"/>
</dbReference>
<dbReference type="InterPro" id="IPR011701">
    <property type="entry name" value="MFS"/>
</dbReference>
<feature type="domain" description="Major facilitator superfamily (MFS) profile" evidence="8">
    <location>
        <begin position="213"/>
        <end position="407"/>
    </location>
</feature>
<keyword evidence="4 7" id="KW-0812">Transmembrane</keyword>
<feature type="transmembrane region" description="Helical" evidence="7">
    <location>
        <begin position="309"/>
        <end position="330"/>
    </location>
</feature>
<dbReference type="GO" id="GO:0005886">
    <property type="term" value="C:plasma membrane"/>
    <property type="evidence" value="ECO:0007669"/>
    <property type="project" value="UniProtKB-SubCell"/>
</dbReference>
<evidence type="ECO:0000256" key="7">
    <source>
        <dbReference type="SAM" id="Phobius"/>
    </source>
</evidence>
<dbReference type="Pfam" id="PF07690">
    <property type="entry name" value="MFS_1"/>
    <property type="match status" value="1"/>
</dbReference>
<evidence type="ECO:0000313" key="10">
    <source>
        <dbReference type="Proteomes" id="UP000305654"/>
    </source>
</evidence>
<dbReference type="GO" id="GO:0022857">
    <property type="term" value="F:transmembrane transporter activity"/>
    <property type="evidence" value="ECO:0007669"/>
    <property type="project" value="InterPro"/>
</dbReference>
<accession>A0A5R9J0P1</accession>
<feature type="transmembrane region" description="Helical" evidence="7">
    <location>
        <begin position="50"/>
        <end position="70"/>
    </location>
</feature>
<evidence type="ECO:0000313" key="9">
    <source>
        <dbReference type="EMBL" id="TLU71092.1"/>
    </source>
</evidence>
<dbReference type="InterPro" id="IPR050171">
    <property type="entry name" value="MFS_Transporters"/>
</dbReference>
<dbReference type="OrthoDB" id="9775268at2"/>
<evidence type="ECO:0000256" key="5">
    <source>
        <dbReference type="ARBA" id="ARBA00022989"/>
    </source>
</evidence>
<feature type="transmembrane region" description="Helical" evidence="7">
    <location>
        <begin position="342"/>
        <end position="368"/>
    </location>
</feature>
<dbReference type="PROSITE" id="PS50850">
    <property type="entry name" value="MFS"/>
    <property type="match status" value="1"/>
</dbReference>
<feature type="transmembrane region" description="Helical" evidence="7">
    <location>
        <begin position="280"/>
        <end position="303"/>
    </location>
</feature>
<feature type="transmembrane region" description="Helical" evidence="7">
    <location>
        <begin position="21"/>
        <end position="44"/>
    </location>
</feature>
<dbReference type="Gene3D" id="1.20.1250.20">
    <property type="entry name" value="MFS general substrate transporter like domains"/>
    <property type="match status" value="2"/>
</dbReference>
<evidence type="ECO:0000256" key="4">
    <source>
        <dbReference type="ARBA" id="ARBA00022692"/>
    </source>
</evidence>
<evidence type="ECO:0000256" key="1">
    <source>
        <dbReference type="ARBA" id="ARBA00004651"/>
    </source>
</evidence>
<dbReference type="SUPFAM" id="SSF103473">
    <property type="entry name" value="MFS general substrate transporter"/>
    <property type="match status" value="1"/>
</dbReference>
<dbReference type="InterPro" id="IPR020846">
    <property type="entry name" value="MFS_dom"/>
</dbReference>
<feature type="transmembrane region" description="Helical" evidence="7">
    <location>
        <begin position="374"/>
        <end position="391"/>
    </location>
</feature>
<keyword evidence="10" id="KW-1185">Reference proteome</keyword>
<comment type="subcellular location">
    <subcellularLocation>
        <location evidence="1">Cell membrane</location>
        <topology evidence="1">Multi-pass membrane protein</topology>
    </subcellularLocation>
</comment>
<proteinExistence type="predicted"/>